<gene>
    <name evidence="3" type="ORF">PFICI_07253</name>
</gene>
<evidence type="ECO:0000256" key="1">
    <source>
        <dbReference type="SAM" id="MobiDB-lite"/>
    </source>
</evidence>
<sequence>MVAAVQSLRLCARACSRAPTTTTTTQRIAAASHFTSSRRPFSSTRAWRSDDVDREQQSSKPEGSNAAAPSTKTPVPRLRRSDKVVLALQEGMTEDEKDAFKRILEYTDAHDMKVPPRRGQRATLDPEELEAQADKIEEYFQNVNKLPKEADDALRDLEQTFNKVDEMASPVMATVRVGKNSFWGEDEEDQDYLTNDIDEDDFGEEDMMSMAHGKLEEHREYREYARIAAWQMPLLSKLARPFEPPTQEECLRFRYTTYMGENHPAQSKVVVEFSPRDLGLTSAQQWKMKKLLGARWNPETKIAKMSCEQFDHQAQNKRYLADLVNKLIVEAKDETDTFRDVPLDTRHHKIKTKPKFPKEWYMTIDRVKELEDQREKALLLDQAKEDAGSLVDGSKVIETHFNKPEMIAISARPRGAPSLSPRRR</sequence>
<dbReference type="OrthoDB" id="283424at2759"/>
<dbReference type="STRING" id="1229662.W3XAT3"/>
<dbReference type="InterPro" id="IPR019349">
    <property type="entry name" value="Ribosomal_mS35_mit"/>
</dbReference>
<dbReference type="eggNOG" id="KOG3933">
    <property type="taxonomic scope" value="Eukaryota"/>
</dbReference>
<keyword evidence="4" id="KW-1185">Reference proteome</keyword>
<feature type="domain" description="Small ribosomal subunit protein mS35 mitochondrial conserved" evidence="2">
    <location>
        <begin position="241"/>
        <end position="360"/>
    </location>
</feature>
<dbReference type="GO" id="GO:0005763">
    <property type="term" value="C:mitochondrial small ribosomal subunit"/>
    <property type="evidence" value="ECO:0007669"/>
    <property type="project" value="TreeGrafter"/>
</dbReference>
<dbReference type="RefSeq" id="XP_007834025.1">
    <property type="nucleotide sequence ID" value="XM_007835834.1"/>
</dbReference>
<dbReference type="PANTHER" id="PTHR13490:SF0">
    <property type="entry name" value="SMALL RIBOSOMAL SUBUNIT PROTEIN MS35"/>
    <property type="match status" value="1"/>
</dbReference>
<dbReference type="PANTHER" id="PTHR13490">
    <property type="entry name" value="MITOCHONDRIAL 28S RIBOSOMAL PROTEIN S28"/>
    <property type="match status" value="1"/>
</dbReference>
<evidence type="ECO:0000259" key="2">
    <source>
        <dbReference type="Pfam" id="PF10213"/>
    </source>
</evidence>
<evidence type="ECO:0000313" key="3">
    <source>
        <dbReference type="EMBL" id="ETS82251.1"/>
    </source>
</evidence>
<dbReference type="EMBL" id="KI912112">
    <property type="protein sequence ID" value="ETS82251.1"/>
    <property type="molecule type" value="Genomic_DNA"/>
</dbReference>
<feature type="compositionally biased region" description="Basic and acidic residues" evidence="1">
    <location>
        <begin position="47"/>
        <end position="57"/>
    </location>
</feature>
<dbReference type="GeneID" id="19272266"/>
<dbReference type="KEGG" id="pfy:PFICI_07253"/>
<organism evidence="3 4">
    <name type="scientific">Pestalotiopsis fici (strain W106-1 / CGMCC3.15140)</name>
    <dbReference type="NCBI Taxonomy" id="1229662"/>
    <lineage>
        <taxon>Eukaryota</taxon>
        <taxon>Fungi</taxon>
        <taxon>Dikarya</taxon>
        <taxon>Ascomycota</taxon>
        <taxon>Pezizomycotina</taxon>
        <taxon>Sordariomycetes</taxon>
        <taxon>Xylariomycetidae</taxon>
        <taxon>Amphisphaeriales</taxon>
        <taxon>Sporocadaceae</taxon>
        <taxon>Pestalotiopsis</taxon>
    </lineage>
</organism>
<dbReference type="InterPro" id="IPR039848">
    <property type="entry name" value="Ribosomal_mS35_mt"/>
</dbReference>
<feature type="compositionally biased region" description="Low complexity" evidence="1">
    <location>
        <begin position="33"/>
        <end position="45"/>
    </location>
</feature>
<dbReference type="GO" id="GO:0003735">
    <property type="term" value="F:structural constituent of ribosome"/>
    <property type="evidence" value="ECO:0007669"/>
    <property type="project" value="InterPro"/>
</dbReference>
<protein>
    <recommendedName>
        <fullName evidence="2">Small ribosomal subunit protein mS35 mitochondrial conserved domain-containing protein</fullName>
    </recommendedName>
</protein>
<dbReference type="InParanoid" id="W3XAT3"/>
<dbReference type="Proteomes" id="UP000030651">
    <property type="component" value="Unassembled WGS sequence"/>
</dbReference>
<dbReference type="HOGENOM" id="CLU_051514_0_0_1"/>
<feature type="region of interest" description="Disordered" evidence="1">
    <location>
        <begin position="33"/>
        <end position="77"/>
    </location>
</feature>
<accession>W3XAT3</accession>
<name>W3XAT3_PESFW</name>
<proteinExistence type="predicted"/>
<dbReference type="GO" id="GO:0032543">
    <property type="term" value="P:mitochondrial translation"/>
    <property type="evidence" value="ECO:0007669"/>
    <property type="project" value="InterPro"/>
</dbReference>
<feature type="compositionally biased region" description="Polar residues" evidence="1">
    <location>
        <begin position="58"/>
        <end position="73"/>
    </location>
</feature>
<dbReference type="Pfam" id="PF10213">
    <property type="entry name" value="MRP-S28"/>
    <property type="match status" value="1"/>
</dbReference>
<reference evidence="4" key="1">
    <citation type="journal article" date="2015" name="BMC Genomics">
        <title>Genomic and transcriptomic analysis of the endophytic fungus Pestalotiopsis fici reveals its lifestyle and high potential for synthesis of natural products.</title>
        <authorList>
            <person name="Wang X."/>
            <person name="Zhang X."/>
            <person name="Liu L."/>
            <person name="Xiang M."/>
            <person name="Wang W."/>
            <person name="Sun X."/>
            <person name="Che Y."/>
            <person name="Guo L."/>
            <person name="Liu G."/>
            <person name="Guo L."/>
            <person name="Wang C."/>
            <person name="Yin W.B."/>
            <person name="Stadler M."/>
            <person name="Zhang X."/>
            <person name="Liu X."/>
        </authorList>
    </citation>
    <scope>NUCLEOTIDE SEQUENCE [LARGE SCALE GENOMIC DNA]</scope>
    <source>
        <strain evidence="4">W106-1 / CGMCC3.15140</strain>
    </source>
</reference>
<dbReference type="AlphaFoldDB" id="W3XAT3"/>
<evidence type="ECO:0000313" key="4">
    <source>
        <dbReference type="Proteomes" id="UP000030651"/>
    </source>
</evidence>